<dbReference type="EMBL" id="WWEN01000002">
    <property type="protein sequence ID" value="MYM54282.1"/>
    <property type="molecule type" value="Genomic_DNA"/>
</dbReference>
<feature type="domain" description="ABC transmembrane type-1" evidence="8">
    <location>
        <begin position="326"/>
        <end position="509"/>
    </location>
</feature>
<feature type="transmembrane region" description="Helical" evidence="7">
    <location>
        <begin position="219"/>
        <end position="240"/>
    </location>
</feature>
<dbReference type="PANTHER" id="PTHR30151">
    <property type="entry name" value="ALKANE SULFONATE ABC TRANSPORTER-RELATED, MEMBRANE SUBUNIT"/>
    <property type="match status" value="1"/>
</dbReference>
<evidence type="ECO:0000256" key="2">
    <source>
        <dbReference type="ARBA" id="ARBA00022448"/>
    </source>
</evidence>
<feature type="transmembrane region" description="Helical" evidence="7">
    <location>
        <begin position="12"/>
        <end position="36"/>
    </location>
</feature>
<keyword evidence="10" id="KW-1185">Reference proteome</keyword>
<keyword evidence="3" id="KW-1003">Cell membrane</keyword>
<feature type="transmembrane region" description="Helical" evidence="7">
    <location>
        <begin position="122"/>
        <end position="141"/>
    </location>
</feature>
<dbReference type="Proteomes" id="UP000479043">
    <property type="component" value="Unassembled WGS sequence"/>
</dbReference>
<proteinExistence type="inferred from homology"/>
<feature type="transmembrane region" description="Helical" evidence="7">
    <location>
        <begin position="390"/>
        <end position="414"/>
    </location>
</feature>
<comment type="subcellular location">
    <subcellularLocation>
        <location evidence="1 7">Cell membrane</location>
        <topology evidence="1 7">Multi-pass membrane protein</topology>
    </subcellularLocation>
</comment>
<dbReference type="GO" id="GO:0055085">
    <property type="term" value="P:transmembrane transport"/>
    <property type="evidence" value="ECO:0007669"/>
    <property type="project" value="InterPro"/>
</dbReference>
<evidence type="ECO:0000256" key="7">
    <source>
        <dbReference type="RuleBase" id="RU363032"/>
    </source>
</evidence>
<dbReference type="PROSITE" id="PS50928">
    <property type="entry name" value="ABC_TM1"/>
    <property type="match status" value="2"/>
</dbReference>
<keyword evidence="2 7" id="KW-0813">Transport</keyword>
<dbReference type="CDD" id="cd06261">
    <property type="entry name" value="TM_PBP2"/>
    <property type="match status" value="1"/>
</dbReference>
<dbReference type="Pfam" id="PF00528">
    <property type="entry name" value="BPD_transp_1"/>
    <property type="match status" value="2"/>
</dbReference>
<keyword evidence="4 7" id="KW-0812">Transmembrane</keyword>
<dbReference type="AlphaFoldDB" id="A0A6L8LKQ5"/>
<feature type="transmembrane region" description="Helical" evidence="7">
    <location>
        <begin position="56"/>
        <end position="83"/>
    </location>
</feature>
<gene>
    <name evidence="9" type="ORF">GR167_03120</name>
</gene>
<feature type="transmembrane region" description="Helical" evidence="7">
    <location>
        <begin position="330"/>
        <end position="349"/>
    </location>
</feature>
<comment type="caution">
    <text evidence="9">The sequence shown here is derived from an EMBL/GenBank/DDBJ whole genome shotgun (WGS) entry which is preliminary data.</text>
</comment>
<accession>A0A6L8LKQ5</accession>
<feature type="transmembrane region" description="Helical" evidence="7">
    <location>
        <begin position="95"/>
        <end position="116"/>
    </location>
</feature>
<feature type="domain" description="ABC transmembrane type-1" evidence="8">
    <location>
        <begin position="57"/>
        <end position="241"/>
    </location>
</feature>
<evidence type="ECO:0000256" key="4">
    <source>
        <dbReference type="ARBA" id="ARBA00022692"/>
    </source>
</evidence>
<dbReference type="Gene3D" id="1.10.3720.10">
    <property type="entry name" value="MetI-like"/>
    <property type="match status" value="2"/>
</dbReference>
<organism evidence="9 10">
    <name type="scientific">Thalassovita mangrovi</name>
    <dbReference type="NCBI Taxonomy" id="2692236"/>
    <lineage>
        <taxon>Bacteria</taxon>
        <taxon>Pseudomonadati</taxon>
        <taxon>Pseudomonadota</taxon>
        <taxon>Alphaproteobacteria</taxon>
        <taxon>Rhodobacterales</taxon>
        <taxon>Roseobacteraceae</taxon>
        <taxon>Thalassovita</taxon>
    </lineage>
</organism>
<keyword evidence="6 7" id="KW-0472">Membrane</keyword>
<feature type="transmembrane region" description="Helical" evidence="7">
    <location>
        <begin position="487"/>
        <end position="509"/>
    </location>
</feature>
<protein>
    <submittedName>
        <fullName evidence="9">ABC transporter permease subunit</fullName>
    </submittedName>
</protein>
<dbReference type="InterPro" id="IPR000515">
    <property type="entry name" value="MetI-like"/>
</dbReference>
<evidence type="ECO:0000256" key="5">
    <source>
        <dbReference type="ARBA" id="ARBA00022989"/>
    </source>
</evidence>
<feature type="transmembrane region" description="Helical" evidence="7">
    <location>
        <begin position="361"/>
        <end position="384"/>
    </location>
</feature>
<reference evidence="9 10" key="1">
    <citation type="submission" date="2020-01" db="EMBL/GenBank/DDBJ databases">
        <authorList>
            <person name="Chen S."/>
        </authorList>
    </citation>
    <scope>NUCLEOTIDE SEQUENCE [LARGE SCALE GENOMIC DNA]</scope>
    <source>
        <strain evidence="9 10">GS-10</strain>
    </source>
</reference>
<evidence type="ECO:0000256" key="1">
    <source>
        <dbReference type="ARBA" id="ARBA00004651"/>
    </source>
</evidence>
<name>A0A6L8LKQ5_9RHOB</name>
<dbReference type="GO" id="GO:0005886">
    <property type="term" value="C:plasma membrane"/>
    <property type="evidence" value="ECO:0007669"/>
    <property type="project" value="UniProtKB-SubCell"/>
</dbReference>
<dbReference type="PANTHER" id="PTHR30151:SF20">
    <property type="entry name" value="ABC TRANSPORTER PERMEASE PROTEIN HI_0355-RELATED"/>
    <property type="match status" value="1"/>
</dbReference>
<dbReference type="RefSeq" id="WP_160971991.1">
    <property type="nucleotide sequence ID" value="NZ_WWEN01000002.1"/>
</dbReference>
<evidence type="ECO:0000259" key="8">
    <source>
        <dbReference type="PROSITE" id="PS50928"/>
    </source>
</evidence>
<dbReference type="SUPFAM" id="SSF161098">
    <property type="entry name" value="MetI-like"/>
    <property type="match status" value="2"/>
</dbReference>
<sequence>MAGEGAGRHAGLRNAVILLLVWELVGQLGIVAGGALPPPSDILIRLWQDRADYPRHIGATLWASALGFVIGNVVAIAGGILFAMSPLMLRLFRGINIAAFALPPIAIAPILALTLSGMAPRITLAALGVYFVTMTATVIGISQADSRAQDVIRAYGGTRWKVLRLVQLRSAVPSILAGLRVAAPNAVLGAILAEFGGGGRWGLGTYLLGSLGRAEPDRLWGIGLVATVIAGLSYAGFAVLSHRMLGATKAVTLNTAVPAGQPRPGHVAERIAVALVAITLPFTIWWALIRLSGAPAMIAKTPVDVFTYLFLSPASSTAQAKLLAALGQTLPITFAGMAAGLGFAFLLAIGTKLSPRATQAFMPIALVTQTMPLVALTPLLVLILGRGTSLTLWITISVTFFPAFVTLAQGISLVPRSAEELPRVYGGSRWQELRLVTIPASLPYLFAATRLTVPRALLGVMIAEWLATGRGIGNLLNQSRGYLDYGMIWSVAAVSVILSVVFFQIVVVVERRVLARLGMTTSE</sequence>
<evidence type="ECO:0000256" key="6">
    <source>
        <dbReference type="ARBA" id="ARBA00023136"/>
    </source>
</evidence>
<evidence type="ECO:0000313" key="10">
    <source>
        <dbReference type="Proteomes" id="UP000479043"/>
    </source>
</evidence>
<evidence type="ECO:0000313" key="9">
    <source>
        <dbReference type="EMBL" id="MYM54282.1"/>
    </source>
</evidence>
<comment type="similarity">
    <text evidence="7">Belongs to the binding-protein-dependent transport system permease family.</text>
</comment>
<feature type="transmembrane region" description="Helical" evidence="7">
    <location>
        <begin position="271"/>
        <end position="289"/>
    </location>
</feature>
<evidence type="ECO:0000256" key="3">
    <source>
        <dbReference type="ARBA" id="ARBA00022475"/>
    </source>
</evidence>
<dbReference type="InterPro" id="IPR035906">
    <property type="entry name" value="MetI-like_sf"/>
</dbReference>
<keyword evidence="5 7" id="KW-1133">Transmembrane helix</keyword>